<gene>
    <name evidence="9" type="primary">xerC</name>
    <name evidence="13" type="ordered locus">Hoch_2260</name>
</gene>
<evidence type="ECO:0000256" key="4">
    <source>
        <dbReference type="ARBA" id="ARBA00022829"/>
    </source>
</evidence>
<evidence type="ECO:0000256" key="9">
    <source>
        <dbReference type="HAMAP-Rule" id="MF_01808"/>
    </source>
</evidence>
<evidence type="ECO:0000256" key="1">
    <source>
        <dbReference type="ARBA" id="ARBA00004496"/>
    </source>
</evidence>
<dbReference type="InterPro" id="IPR011010">
    <property type="entry name" value="DNA_brk_join_enz"/>
</dbReference>
<dbReference type="Pfam" id="PF00589">
    <property type="entry name" value="Phage_integrase"/>
    <property type="match status" value="1"/>
</dbReference>
<evidence type="ECO:0000256" key="6">
    <source>
        <dbReference type="ARBA" id="ARBA00023125"/>
    </source>
</evidence>
<dbReference type="InterPro" id="IPR013762">
    <property type="entry name" value="Integrase-like_cat_sf"/>
</dbReference>
<evidence type="ECO:0000313" key="14">
    <source>
        <dbReference type="Proteomes" id="UP000001880"/>
    </source>
</evidence>
<dbReference type="InterPro" id="IPR004107">
    <property type="entry name" value="Integrase_SAM-like_N"/>
</dbReference>
<dbReference type="OrthoDB" id="9801717at2"/>
<keyword evidence="6 9" id="KW-0238">DNA-binding</keyword>
<dbReference type="GO" id="GO:0005737">
    <property type="term" value="C:cytoplasm"/>
    <property type="evidence" value="ECO:0007669"/>
    <property type="project" value="UniProtKB-SubCell"/>
</dbReference>
<dbReference type="GO" id="GO:0006313">
    <property type="term" value="P:DNA transposition"/>
    <property type="evidence" value="ECO:0007669"/>
    <property type="project" value="UniProtKB-UniRule"/>
</dbReference>
<evidence type="ECO:0000256" key="10">
    <source>
        <dbReference type="SAM" id="MobiDB-lite"/>
    </source>
</evidence>
<dbReference type="eggNOG" id="COG4974">
    <property type="taxonomic scope" value="Bacteria"/>
</dbReference>
<dbReference type="CDD" id="cd00798">
    <property type="entry name" value="INT_XerDC_C"/>
    <property type="match status" value="1"/>
</dbReference>
<dbReference type="SUPFAM" id="SSF56349">
    <property type="entry name" value="DNA breaking-rejoining enzymes"/>
    <property type="match status" value="1"/>
</dbReference>
<dbReference type="KEGG" id="hoh:Hoch_2260"/>
<evidence type="ECO:0000256" key="3">
    <source>
        <dbReference type="ARBA" id="ARBA00022618"/>
    </source>
</evidence>
<comment type="similarity">
    <text evidence="9">Belongs to the 'phage' integrase family. XerC subfamily.</text>
</comment>
<keyword evidence="3 9" id="KW-0132">Cell division</keyword>
<comment type="subcellular location">
    <subcellularLocation>
        <location evidence="1 9">Cytoplasm</location>
    </subcellularLocation>
</comment>
<feature type="active site" evidence="9">
    <location>
        <position position="232"/>
    </location>
</feature>
<feature type="active site" evidence="9">
    <location>
        <position position="308"/>
    </location>
</feature>
<evidence type="ECO:0000313" key="13">
    <source>
        <dbReference type="EMBL" id="ACY14803.1"/>
    </source>
</evidence>
<feature type="region of interest" description="Disordered" evidence="10">
    <location>
        <begin position="357"/>
        <end position="395"/>
    </location>
</feature>
<dbReference type="Proteomes" id="UP000001880">
    <property type="component" value="Chromosome"/>
</dbReference>
<name>D0LHX4_HALO1</name>
<sequence>MDMNRDADTNCDWQRWLARFDDYLRTERGGSAHTRAAYGRDLAEFGRVYEERSGAPPVPAQVAVLDIRAHLAGLYERNDAATMARKLSALRSFFAFLVQRGALDNNPARGVRSPKRRKALPRALDVDDAFRLIEAPTRAPASGADAAAASPARNVGRSGGRSANRAGATGTASAGKNKRAKTSREPLKLRDRAIAEVLYGSGLRVGECCALDLDDIDRARLSSALVRVRRGKGGKERIVPLGRQAVAALDAYLNVRPLLRDPKTGARDPAALFLSYRGTRLTTRSVQRMIGRNAQEVGAYEATPHALRHSFATHLLDSGVDLRAIQELLGHASLASTQIYTKVSLDHLMNVYDASHPRARASSPGTAAAPAAADGPPADAASGSASGPRKSPPDT</sequence>
<keyword evidence="2 9" id="KW-0963">Cytoplasm</keyword>
<protein>
    <recommendedName>
        <fullName evidence="9">Tyrosine recombinase XerC</fullName>
    </recommendedName>
</protein>
<reference evidence="13 14" key="1">
    <citation type="journal article" date="2010" name="Stand. Genomic Sci.">
        <title>Complete genome sequence of Haliangium ochraceum type strain (SMP-2).</title>
        <authorList>
            <consortium name="US DOE Joint Genome Institute (JGI-PGF)"/>
            <person name="Ivanova N."/>
            <person name="Daum C."/>
            <person name="Lang E."/>
            <person name="Abt B."/>
            <person name="Kopitz M."/>
            <person name="Saunders E."/>
            <person name="Lapidus A."/>
            <person name="Lucas S."/>
            <person name="Glavina Del Rio T."/>
            <person name="Nolan M."/>
            <person name="Tice H."/>
            <person name="Copeland A."/>
            <person name="Cheng J.F."/>
            <person name="Chen F."/>
            <person name="Bruce D."/>
            <person name="Goodwin L."/>
            <person name="Pitluck S."/>
            <person name="Mavromatis K."/>
            <person name="Pati A."/>
            <person name="Mikhailova N."/>
            <person name="Chen A."/>
            <person name="Palaniappan K."/>
            <person name="Land M."/>
            <person name="Hauser L."/>
            <person name="Chang Y.J."/>
            <person name="Jeffries C.D."/>
            <person name="Detter J.C."/>
            <person name="Brettin T."/>
            <person name="Rohde M."/>
            <person name="Goker M."/>
            <person name="Bristow J."/>
            <person name="Markowitz V."/>
            <person name="Eisen J.A."/>
            <person name="Hugenholtz P."/>
            <person name="Kyrpides N.C."/>
            <person name="Klenk H.P."/>
        </authorList>
    </citation>
    <scope>NUCLEOTIDE SEQUENCE [LARGE SCALE GENOMIC DNA]</scope>
    <source>
        <strain evidence="14">DSM 14365 / CIP 107738 / JCM 11303 / AJ 13395 / SMP-2</strain>
    </source>
</reference>
<evidence type="ECO:0000259" key="12">
    <source>
        <dbReference type="PROSITE" id="PS51900"/>
    </source>
</evidence>
<dbReference type="PANTHER" id="PTHR30349">
    <property type="entry name" value="PHAGE INTEGRASE-RELATED"/>
    <property type="match status" value="1"/>
</dbReference>
<feature type="domain" description="Core-binding (CB)" evidence="12">
    <location>
        <begin position="11"/>
        <end position="98"/>
    </location>
</feature>
<feature type="domain" description="Tyr recombinase" evidence="11">
    <location>
        <begin position="119"/>
        <end position="353"/>
    </location>
</feature>
<keyword evidence="5 9" id="KW-0229">DNA integration</keyword>
<dbReference type="EMBL" id="CP001804">
    <property type="protein sequence ID" value="ACY14803.1"/>
    <property type="molecule type" value="Genomic_DNA"/>
</dbReference>
<dbReference type="PROSITE" id="PS51898">
    <property type="entry name" value="TYR_RECOMBINASE"/>
    <property type="match status" value="1"/>
</dbReference>
<dbReference type="GO" id="GO:0003677">
    <property type="term" value="F:DNA binding"/>
    <property type="evidence" value="ECO:0007669"/>
    <property type="project" value="UniProtKB-UniRule"/>
</dbReference>
<dbReference type="Gene3D" id="1.10.443.10">
    <property type="entry name" value="Intergrase catalytic core"/>
    <property type="match status" value="1"/>
</dbReference>
<evidence type="ECO:0000256" key="7">
    <source>
        <dbReference type="ARBA" id="ARBA00023172"/>
    </source>
</evidence>
<evidence type="ECO:0000256" key="5">
    <source>
        <dbReference type="ARBA" id="ARBA00022908"/>
    </source>
</evidence>
<keyword evidence="7 9" id="KW-0233">DNA recombination</keyword>
<dbReference type="SUPFAM" id="SSF47823">
    <property type="entry name" value="lambda integrase-like, N-terminal domain"/>
    <property type="match status" value="1"/>
</dbReference>
<dbReference type="PROSITE" id="PS51900">
    <property type="entry name" value="CB"/>
    <property type="match status" value="1"/>
</dbReference>
<keyword evidence="8 9" id="KW-0131">Cell cycle</keyword>
<dbReference type="GO" id="GO:0007059">
    <property type="term" value="P:chromosome segregation"/>
    <property type="evidence" value="ECO:0007669"/>
    <property type="project" value="UniProtKB-UniRule"/>
</dbReference>
<dbReference type="InterPro" id="IPR002104">
    <property type="entry name" value="Integrase_catalytic"/>
</dbReference>
<dbReference type="GO" id="GO:0009037">
    <property type="term" value="F:tyrosine-based site-specific recombinase activity"/>
    <property type="evidence" value="ECO:0007669"/>
    <property type="project" value="UniProtKB-UniRule"/>
</dbReference>
<evidence type="ECO:0000256" key="8">
    <source>
        <dbReference type="ARBA" id="ARBA00023306"/>
    </source>
</evidence>
<evidence type="ECO:0000259" key="11">
    <source>
        <dbReference type="PROSITE" id="PS51898"/>
    </source>
</evidence>
<dbReference type="AlphaFoldDB" id="D0LHX4"/>
<comment type="function">
    <text evidence="9">Site-specific tyrosine recombinase, which acts by catalyzing the cutting and rejoining of the recombining DNA molecules. The XerC-XerD complex is essential to convert dimers of the bacterial chromosome into monomers to permit their segregation at cell division. It also contributes to the segregational stability of plasmids.</text>
</comment>
<keyword evidence="4 9" id="KW-0159">Chromosome partition</keyword>
<dbReference type="GO" id="GO:0051301">
    <property type="term" value="P:cell division"/>
    <property type="evidence" value="ECO:0007669"/>
    <property type="project" value="UniProtKB-KW"/>
</dbReference>
<feature type="compositionally biased region" description="Low complexity" evidence="10">
    <location>
        <begin position="141"/>
        <end position="175"/>
    </location>
</feature>
<dbReference type="HOGENOM" id="CLU_027562_9_0_7"/>
<evidence type="ECO:0000256" key="2">
    <source>
        <dbReference type="ARBA" id="ARBA00022490"/>
    </source>
</evidence>
<feature type="region of interest" description="Disordered" evidence="10">
    <location>
        <begin position="141"/>
        <end position="186"/>
    </location>
</feature>
<dbReference type="HAMAP" id="MF_01808">
    <property type="entry name" value="Recomb_XerC_XerD"/>
    <property type="match status" value="1"/>
</dbReference>
<dbReference type="STRING" id="502025.Hoch_2260"/>
<accession>D0LHX4</accession>
<dbReference type="PANTHER" id="PTHR30349:SF77">
    <property type="entry name" value="TYROSINE RECOMBINASE XERC"/>
    <property type="match status" value="1"/>
</dbReference>
<keyword evidence="14" id="KW-1185">Reference proteome</keyword>
<dbReference type="InterPro" id="IPR050090">
    <property type="entry name" value="Tyrosine_recombinase_XerCD"/>
</dbReference>
<dbReference type="Gene3D" id="1.10.150.130">
    <property type="match status" value="1"/>
</dbReference>
<feature type="active site" evidence="9">
    <location>
        <position position="305"/>
    </location>
</feature>
<organism evidence="13 14">
    <name type="scientific">Haliangium ochraceum (strain DSM 14365 / JCM 11303 / SMP-2)</name>
    <dbReference type="NCBI Taxonomy" id="502025"/>
    <lineage>
        <taxon>Bacteria</taxon>
        <taxon>Pseudomonadati</taxon>
        <taxon>Myxococcota</taxon>
        <taxon>Polyangia</taxon>
        <taxon>Haliangiales</taxon>
        <taxon>Kofleriaceae</taxon>
        <taxon>Haliangium</taxon>
    </lineage>
</organism>
<comment type="subunit">
    <text evidence="9">Forms a cyclic heterotetrameric complex composed of two molecules of XerC and two molecules of XerD.</text>
</comment>
<dbReference type="Pfam" id="PF02899">
    <property type="entry name" value="Phage_int_SAM_1"/>
    <property type="match status" value="1"/>
</dbReference>
<feature type="compositionally biased region" description="Low complexity" evidence="10">
    <location>
        <begin position="360"/>
        <end position="388"/>
    </location>
</feature>
<feature type="active site" evidence="9">
    <location>
        <position position="331"/>
    </location>
</feature>
<dbReference type="InterPro" id="IPR044068">
    <property type="entry name" value="CB"/>
</dbReference>
<dbReference type="InterPro" id="IPR023009">
    <property type="entry name" value="Tyrosine_recombinase_XerC/XerD"/>
</dbReference>
<feature type="active site" evidence="9">
    <location>
        <position position="204"/>
    </location>
</feature>
<feature type="active site" description="O-(3'-phospho-DNA)-tyrosine intermediate" evidence="9">
    <location>
        <position position="340"/>
    </location>
</feature>
<proteinExistence type="inferred from homology"/>
<dbReference type="InterPro" id="IPR010998">
    <property type="entry name" value="Integrase_recombinase_N"/>
</dbReference>